<gene>
    <name evidence="2" type="ORF">ElyMa_005660700</name>
</gene>
<organism evidence="2 3">
    <name type="scientific">Elysia marginata</name>
    <dbReference type="NCBI Taxonomy" id="1093978"/>
    <lineage>
        <taxon>Eukaryota</taxon>
        <taxon>Metazoa</taxon>
        <taxon>Spiralia</taxon>
        <taxon>Lophotrochozoa</taxon>
        <taxon>Mollusca</taxon>
        <taxon>Gastropoda</taxon>
        <taxon>Heterobranchia</taxon>
        <taxon>Euthyneura</taxon>
        <taxon>Panpulmonata</taxon>
        <taxon>Sacoglossa</taxon>
        <taxon>Placobranchoidea</taxon>
        <taxon>Plakobranchidae</taxon>
        <taxon>Elysia</taxon>
    </lineage>
</organism>
<sequence>MFAKDHIPGQYYIPRSGTDFVSSRKENGGMNSSKSSPAEDLHSDLSTGVFDPEFDEGAEGSQGKWVKTFVEEEEGWWGKSYVQKLRQLGVDPDIKCLGKL</sequence>
<accession>A0AAV4FDJ7</accession>
<evidence type="ECO:0000313" key="3">
    <source>
        <dbReference type="Proteomes" id="UP000762676"/>
    </source>
</evidence>
<evidence type="ECO:0000256" key="1">
    <source>
        <dbReference type="SAM" id="MobiDB-lite"/>
    </source>
</evidence>
<keyword evidence="3" id="KW-1185">Reference proteome</keyword>
<proteinExistence type="predicted"/>
<comment type="caution">
    <text evidence="2">The sequence shown here is derived from an EMBL/GenBank/DDBJ whole genome shotgun (WGS) entry which is preliminary data.</text>
</comment>
<dbReference type="AlphaFoldDB" id="A0AAV4FDJ7"/>
<evidence type="ECO:0000313" key="2">
    <source>
        <dbReference type="EMBL" id="GFR70758.1"/>
    </source>
</evidence>
<dbReference type="EMBL" id="BMAT01011341">
    <property type="protein sequence ID" value="GFR70758.1"/>
    <property type="molecule type" value="Genomic_DNA"/>
</dbReference>
<reference evidence="2 3" key="1">
    <citation type="journal article" date="2021" name="Elife">
        <title>Chloroplast acquisition without the gene transfer in kleptoplastic sea slugs, Plakobranchus ocellatus.</title>
        <authorList>
            <person name="Maeda T."/>
            <person name="Takahashi S."/>
            <person name="Yoshida T."/>
            <person name="Shimamura S."/>
            <person name="Takaki Y."/>
            <person name="Nagai Y."/>
            <person name="Toyoda A."/>
            <person name="Suzuki Y."/>
            <person name="Arimoto A."/>
            <person name="Ishii H."/>
            <person name="Satoh N."/>
            <person name="Nishiyama T."/>
            <person name="Hasebe M."/>
            <person name="Maruyama T."/>
            <person name="Minagawa J."/>
            <person name="Obokata J."/>
            <person name="Shigenobu S."/>
        </authorList>
    </citation>
    <scope>NUCLEOTIDE SEQUENCE [LARGE SCALE GENOMIC DNA]</scope>
</reference>
<feature type="region of interest" description="Disordered" evidence="1">
    <location>
        <begin position="18"/>
        <end position="61"/>
    </location>
</feature>
<dbReference type="Proteomes" id="UP000762676">
    <property type="component" value="Unassembled WGS sequence"/>
</dbReference>
<protein>
    <submittedName>
        <fullName evidence="2">Uncharacterized protein</fullName>
    </submittedName>
</protein>
<name>A0AAV4FDJ7_9GAST</name>